<feature type="compositionally biased region" description="Low complexity" evidence="1">
    <location>
        <begin position="140"/>
        <end position="152"/>
    </location>
</feature>
<dbReference type="AlphaFoldDB" id="F8QJR6"/>
<dbReference type="STRING" id="936435.F8QJR6"/>
<dbReference type="HOGENOM" id="CLU_1673520_0_0_1"/>
<evidence type="ECO:0000313" key="2">
    <source>
        <dbReference type="EMBL" id="EGN91454.1"/>
    </source>
</evidence>
<dbReference type="InParanoid" id="F8QJR6"/>
<protein>
    <submittedName>
        <fullName evidence="2">Uncharacterized protein</fullName>
    </submittedName>
</protein>
<feature type="non-terminal residue" evidence="2">
    <location>
        <position position="1"/>
    </location>
</feature>
<proteinExistence type="predicted"/>
<dbReference type="EMBL" id="GL945695">
    <property type="protein sequence ID" value="EGN91454.1"/>
    <property type="molecule type" value="Genomic_DNA"/>
</dbReference>
<organism evidence="3">
    <name type="scientific">Serpula lacrymans var. lacrymans (strain S7.3)</name>
    <name type="common">Dry rot fungus</name>
    <dbReference type="NCBI Taxonomy" id="936435"/>
    <lineage>
        <taxon>Eukaryota</taxon>
        <taxon>Fungi</taxon>
        <taxon>Dikarya</taxon>
        <taxon>Basidiomycota</taxon>
        <taxon>Agaricomycotina</taxon>
        <taxon>Agaricomycetes</taxon>
        <taxon>Agaricomycetidae</taxon>
        <taxon>Boletales</taxon>
        <taxon>Coniophorineae</taxon>
        <taxon>Serpulaceae</taxon>
        <taxon>Serpula</taxon>
    </lineage>
</organism>
<accession>F8QJR6</accession>
<gene>
    <name evidence="2" type="ORF">SERLA73DRAFT_157558</name>
</gene>
<evidence type="ECO:0000256" key="1">
    <source>
        <dbReference type="SAM" id="MobiDB-lite"/>
    </source>
</evidence>
<feature type="compositionally biased region" description="Basic residues" evidence="1">
    <location>
        <begin position="103"/>
        <end position="122"/>
    </location>
</feature>
<name>F8QJR6_SERL3</name>
<sequence length="158" mass="16997">QFETLNGQYKKPTVSQDGITITYGDDPQIAHTANLLVEHLPHLALRVIALERNKDLVAKTRDEAKKKLKDAADVEMADVNAKDTAKTLAELTAAVKRLTTAKGKGKAKATPPKKKSGNRKSAQKVQEAASRAAKKEQGKGPKNSKGSSSNSGGKKRRN</sequence>
<reference evidence="3" key="1">
    <citation type="journal article" date="2011" name="Science">
        <title>The plant cell wall-decomposing machinery underlies the functional diversity of forest fungi.</title>
        <authorList>
            <person name="Eastwood D.C."/>
            <person name="Floudas D."/>
            <person name="Binder M."/>
            <person name="Majcherczyk A."/>
            <person name="Schneider P."/>
            <person name="Aerts A."/>
            <person name="Asiegbu F.O."/>
            <person name="Baker S.E."/>
            <person name="Barry K."/>
            <person name="Bendiksby M."/>
            <person name="Blumentritt M."/>
            <person name="Coutinho P.M."/>
            <person name="Cullen D."/>
            <person name="de Vries R.P."/>
            <person name="Gathman A."/>
            <person name="Goodell B."/>
            <person name="Henrissat B."/>
            <person name="Ihrmark K."/>
            <person name="Kauserud H."/>
            <person name="Kohler A."/>
            <person name="LaButti K."/>
            <person name="Lapidus A."/>
            <person name="Lavin J.L."/>
            <person name="Lee Y.-H."/>
            <person name="Lindquist E."/>
            <person name="Lilly W."/>
            <person name="Lucas S."/>
            <person name="Morin E."/>
            <person name="Murat C."/>
            <person name="Oguiza J.A."/>
            <person name="Park J."/>
            <person name="Pisabarro A.G."/>
            <person name="Riley R."/>
            <person name="Rosling A."/>
            <person name="Salamov A."/>
            <person name="Schmidt O."/>
            <person name="Schmutz J."/>
            <person name="Skrede I."/>
            <person name="Stenlid J."/>
            <person name="Wiebenga A."/>
            <person name="Xie X."/>
            <person name="Kuees U."/>
            <person name="Hibbett D.S."/>
            <person name="Hoffmeister D."/>
            <person name="Hoegberg N."/>
            <person name="Martin F."/>
            <person name="Grigoriev I.V."/>
            <person name="Watkinson S.C."/>
        </authorList>
    </citation>
    <scope>NUCLEOTIDE SEQUENCE [LARGE SCALE GENOMIC DNA]</scope>
    <source>
        <strain evidence="3">strain S7.3</strain>
    </source>
</reference>
<evidence type="ECO:0000313" key="3">
    <source>
        <dbReference type="Proteomes" id="UP000008063"/>
    </source>
</evidence>
<dbReference type="Proteomes" id="UP000008063">
    <property type="component" value="Unassembled WGS sequence"/>
</dbReference>
<keyword evidence="3" id="KW-1185">Reference proteome</keyword>
<feature type="region of interest" description="Disordered" evidence="1">
    <location>
        <begin position="97"/>
        <end position="158"/>
    </location>
</feature>